<name>A0A2P2M2G7_RHIMU</name>
<feature type="coiled-coil region" evidence="1">
    <location>
        <begin position="63"/>
        <end position="142"/>
    </location>
</feature>
<dbReference type="EMBL" id="GGEC01043939">
    <property type="protein sequence ID" value="MBX24423.1"/>
    <property type="molecule type" value="Transcribed_RNA"/>
</dbReference>
<sequence length="327" mass="36321">MCDSPAAQSTFIPSDCTSNFLSSSIICGQFHHLDGSSLEVSSVVEGPISFGSCTNCNTSCPHKIQLEQDVQRLQQQLQEEMEVHAILKNAIEKKNSKFSCPPCLPLHAQELLSTIAFLEITISKLEQEIVSLNFQLSQERNERRLAEYRLRHTASQSISDAVKSTALFNEKKDSTMDTNNVQTPEAMKLPKGMPPKGLWDSPSQLSEEMVRCMKNIFISLTDAAMPSKSTLESQSSPVSPCGNLSNSSWWSSSERSMISSWVQSPQVDVQSNPEVLALDKNAFDPYKVHGKLSWADIGNYSSATEVSWMSVGKKQLEYASGVLRRFR</sequence>
<dbReference type="PANTHER" id="PTHR23054">
    <property type="entry name" value="TERNARY COMPLEX FACTOR MIP1, LEUCINE-ZIPPER-RELATED"/>
    <property type="match status" value="1"/>
</dbReference>
<protein>
    <submittedName>
        <fullName evidence="3">Uncharacterized protein LOC105646110 isoform X3</fullName>
    </submittedName>
</protein>
<reference evidence="3" key="1">
    <citation type="submission" date="2018-02" db="EMBL/GenBank/DDBJ databases">
        <title>Rhizophora mucronata_Transcriptome.</title>
        <authorList>
            <person name="Meera S.P."/>
            <person name="Sreeshan A."/>
            <person name="Augustine A."/>
        </authorList>
    </citation>
    <scope>NUCLEOTIDE SEQUENCE</scope>
    <source>
        <tissue evidence="3">Leaf</tissue>
    </source>
</reference>
<dbReference type="AlphaFoldDB" id="A0A2P2M2G7"/>
<dbReference type="PANTHER" id="PTHR23054:SF53">
    <property type="entry name" value="OS06G0704100 PROTEIN"/>
    <property type="match status" value="1"/>
</dbReference>
<evidence type="ECO:0000259" key="2">
    <source>
        <dbReference type="Pfam" id="PF14389"/>
    </source>
</evidence>
<feature type="domain" description="Ternary complex factor MIP1 leucine-zipper" evidence="2">
    <location>
        <begin position="62"/>
        <end position="139"/>
    </location>
</feature>
<accession>A0A2P2M2G7</accession>
<dbReference type="InterPro" id="IPR025757">
    <property type="entry name" value="MIP1_Leuzipper"/>
</dbReference>
<organism evidence="3">
    <name type="scientific">Rhizophora mucronata</name>
    <name type="common">Asiatic mangrove</name>
    <dbReference type="NCBI Taxonomy" id="61149"/>
    <lineage>
        <taxon>Eukaryota</taxon>
        <taxon>Viridiplantae</taxon>
        <taxon>Streptophyta</taxon>
        <taxon>Embryophyta</taxon>
        <taxon>Tracheophyta</taxon>
        <taxon>Spermatophyta</taxon>
        <taxon>Magnoliopsida</taxon>
        <taxon>eudicotyledons</taxon>
        <taxon>Gunneridae</taxon>
        <taxon>Pentapetalae</taxon>
        <taxon>rosids</taxon>
        <taxon>fabids</taxon>
        <taxon>Malpighiales</taxon>
        <taxon>Rhizophoraceae</taxon>
        <taxon>Rhizophora</taxon>
    </lineage>
</organism>
<evidence type="ECO:0000256" key="1">
    <source>
        <dbReference type="SAM" id="Coils"/>
    </source>
</evidence>
<keyword evidence="1" id="KW-0175">Coiled coil</keyword>
<evidence type="ECO:0000313" key="3">
    <source>
        <dbReference type="EMBL" id="MBX24423.1"/>
    </source>
</evidence>
<dbReference type="Pfam" id="PF14389">
    <property type="entry name" value="Lzipper-MIP1"/>
    <property type="match status" value="1"/>
</dbReference>
<proteinExistence type="predicted"/>